<protein>
    <recommendedName>
        <fullName evidence="4">alanine racemase</fullName>
        <ecNumber evidence="4">5.1.1.1</ecNumber>
    </recommendedName>
</protein>
<keyword evidence="9" id="KW-1185">Reference proteome</keyword>
<dbReference type="EC" id="5.1.1.1" evidence="4"/>
<evidence type="ECO:0000256" key="4">
    <source>
        <dbReference type="ARBA" id="ARBA00013089"/>
    </source>
</evidence>
<evidence type="ECO:0000256" key="2">
    <source>
        <dbReference type="ARBA" id="ARBA00001933"/>
    </source>
</evidence>
<dbReference type="InterPro" id="IPR020622">
    <property type="entry name" value="Ala_racemase_pyridoxalP-BS"/>
</dbReference>
<organism evidence="8 9">
    <name type="scientific">Marivita lacus</name>
    <dbReference type="NCBI Taxonomy" id="1323742"/>
    <lineage>
        <taxon>Bacteria</taxon>
        <taxon>Pseudomonadati</taxon>
        <taxon>Pseudomonadota</taxon>
        <taxon>Alphaproteobacteria</taxon>
        <taxon>Rhodobacterales</taxon>
        <taxon>Roseobacteraceae</taxon>
        <taxon>Marivita</taxon>
    </lineage>
</organism>
<keyword evidence="6" id="KW-0413">Isomerase</keyword>
<dbReference type="Gene3D" id="3.20.20.10">
    <property type="entry name" value="Alanine racemase"/>
    <property type="match status" value="1"/>
</dbReference>
<keyword evidence="5" id="KW-0663">Pyridoxal phosphate</keyword>
<evidence type="ECO:0000256" key="3">
    <source>
        <dbReference type="ARBA" id="ARBA00007880"/>
    </source>
</evidence>
<dbReference type="InterPro" id="IPR001608">
    <property type="entry name" value="Ala_racemase_N"/>
</dbReference>
<evidence type="ECO:0000259" key="7">
    <source>
        <dbReference type="SMART" id="SM01005"/>
    </source>
</evidence>
<dbReference type="PRINTS" id="PR00992">
    <property type="entry name" value="ALARACEMASE"/>
</dbReference>
<dbReference type="EMBL" id="BMFC01000002">
    <property type="protein sequence ID" value="GGB95114.1"/>
    <property type="molecule type" value="Genomic_DNA"/>
</dbReference>
<dbReference type="InterPro" id="IPR009006">
    <property type="entry name" value="Ala_racemase/Decarboxylase_C"/>
</dbReference>
<gene>
    <name evidence="8" type="ORF">GCM10011363_09710</name>
</gene>
<evidence type="ECO:0000256" key="6">
    <source>
        <dbReference type="ARBA" id="ARBA00023235"/>
    </source>
</evidence>
<reference evidence="9" key="1">
    <citation type="journal article" date="2019" name="Int. J. Syst. Evol. Microbiol.">
        <title>The Global Catalogue of Microorganisms (GCM) 10K type strain sequencing project: providing services to taxonomists for standard genome sequencing and annotation.</title>
        <authorList>
            <consortium name="The Broad Institute Genomics Platform"/>
            <consortium name="The Broad Institute Genome Sequencing Center for Infectious Disease"/>
            <person name="Wu L."/>
            <person name="Ma J."/>
        </authorList>
    </citation>
    <scope>NUCLEOTIDE SEQUENCE [LARGE SCALE GENOMIC DNA]</scope>
    <source>
        <strain evidence="9">CGMCC 1.12478</strain>
    </source>
</reference>
<dbReference type="Pfam" id="PF01168">
    <property type="entry name" value="Ala_racemase_N"/>
    <property type="match status" value="1"/>
</dbReference>
<feature type="domain" description="Alanine racemase C-terminal" evidence="7">
    <location>
        <begin position="243"/>
        <end position="371"/>
    </location>
</feature>
<dbReference type="NCBIfam" id="TIGR00492">
    <property type="entry name" value="alr"/>
    <property type="match status" value="1"/>
</dbReference>
<dbReference type="SUPFAM" id="SSF51419">
    <property type="entry name" value="PLP-binding barrel"/>
    <property type="match status" value="1"/>
</dbReference>
<dbReference type="Gene3D" id="2.40.37.10">
    <property type="entry name" value="Lyase, Ornithine Decarboxylase, Chain A, domain 1"/>
    <property type="match status" value="1"/>
</dbReference>
<evidence type="ECO:0000256" key="5">
    <source>
        <dbReference type="ARBA" id="ARBA00022898"/>
    </source>
</evidence>
<dbReference type="SUPFAM" id="SSF50621">
    <property type="entry name" value="Alanine racemase C-terminal domain-like"/>
    <property type="match status" value="1"/>
</dbReference>
<dbReference type="Proteomes" id="UP000645462">
    <property type="component" value="Unassembled WGS sequence"/>
</dbReference>
<comment type="cofactor">
    <cofactor evidence="2">
        <name>pyridoxal 5'-phosphate</name>
        <dbReference type="ChEBI" id="CHEBI:597326"/>
    </cofactor>
</comment>
<evidence type="ECO:0000256" key="1">
    <source>
        <dbReference type="ARBA" id="ARBA00000316"/>
    </source>
</evidence>
<dbReference type="InterPro" id="IPR011079">
    <property type="entry name" value="Ala_racemase_C"/>
</dbReference>
<dbReference type="Pfam" id="PF00842">
    <property type="entry name" value="Ala_racemase_C"/>
    <property type="match status" value="1"/>
</dbReference>
<dbReference type="SMART" id="SM01005">
    <property type="entry name" value="Ala_racemase_C"/>
    <property type="match status" value="1"/>
</dbReference>
<dbReference type="PANTHER" id="PTHR30511:SF0">
    <property type="entry name" value="ALANINE RACEMASE, CATABOLIC-RELATED"/>
    <property type="match status" value="1"/>
</dbReference>
<evidence type="ECO:0000313" key="9">
    <source>
        <dbReference type="Proteomes" id="UP000645462"/>
    </source>
</evidence>
<comment type="similarity">
    <text evidence="3">Belongs to the alanine racemase family.</text>
</comment>
<dbReference type="PANTHER" id="PTHR30511">
    <property type="entry name" value="ALANINE RACEMASE"/>
    <property type="match status" value="1"/>
</dbReference>
<sequence>MSEPVPSSWCEIHLDRISDNLDLALGLLPEGTTFCAVMKADAYGHGIARVVPVLLDRGVTRIGITSNAEARAVRDAGFTGRLFRLRAATPEETEAALADRVEEQVGSILAARQMRALIEGGRAQVGVHLALNAGSMSRDGLDLATDEGRRECRAILAELAAHIIGICTHFSSNDPHPLRHGADLFADQVTWVCANSGLNRADLLVHAGSSLTLLSGQRIETDMYRCGAILYGVLNDGQGFRPTMELKSRVVHIGDYPKGAAVGYDRECLLSRDRRLACISIGYAAGYSRIAQDRGAVLIRGHLAPVLGKVSMNSIVADMTGIADVQVGDEATVFGGEDALRVAPSDAVAQFLTILPDLFADWGIRNPRVYL</sequence>
<comment type="caution">
    <text evidence="8">The sequence shown here is derived from an EMBL/GenBank/DDBJ whole genome shotgun (WGS) entry which is preliminary data.</text>
</comment>
<proteinExistence type="inferred from homology"/>
<name>A0ABQ1KGI1_9RHOB</name>
<dbReference type="PROSITE" id="PS00395">
    <property type="entry name" value="ALANINE_RACEMASE"/>
    <property type="match status" value="1"/>
</dbReference>
<dbReference type="RefSeq" id="WP_188480861.1">
    <property type="nucleotide sequence ID" value="NZ_BMFC01000002.1"/>
</dbReference>
<dbReference type="InterPro" id="IPR000821">
    <property type="entry name" value="Ala_racemase"/>
</dbReference>
<comment type="catalytic activity">
    <reaction evidence="1">
        <text>L-alanine = D-alanine</text>
        <dbReference type="Rhea" id="RHEA:20249"/>
        <dbReference type="ChEBI" id="CHEBI:57416"/>
        <dbReference type="ChEBI" id="CHEBI:57972"/>
        <dbReference type="EC" id="5.1.1.1"/>
    </reaction>
</comment>
<dbReference type="InterPro" id="IPR029066">
    <property type="entry name" value="PLP-binding_barrel"/>
</dbReference>
<evidence type="ECO:0000313" key="8">
    <source>
        <dbReference type="EMBL" id="GGB95114.1"/>
    </source>
</evidence>
<accession>A0ABQ1KGI1</accession>